<evidence type="ECO:0000313" key="1">
    <source>
        <dbReference type="EMBL" id="GMF06446.1"/>
    </source>
</evidence>
<accession>A0ACB5UDB9</accession>
<evidence type="ECO:0000313" key="2">
    <source>
        <dbReference type="Proteomes" id="UP001165064"/>
    </source>
</evidence>
<name>A0ACB5UDB9_AMBMO</name>
<comment type="caution">
    <text evidence="1">The sequence shown here is derived from an EMBL/GenBank/DDBJ whole genome shotgun (WGS) entry which is preliminary data.</text>
</comment>
<organism evidence="1 2">
    <name type="scientific">Ambrosiozyma monospora</name>
    <name type="common">Yeast</name>
    <name type="synonym">Endomycopsis monosporus</name>
    <dbReference type="NCBI Taxonomy" id="43982"/>
    <lineage>
        <taxon>Eukaryota</taxon>
        <taxon>Fungi</taxon>
        <taxon>Dikarya</taxon>
        <taxon>Ascomycota</taxon>
        <taxon>Saccharomycotina</taxon>
        <taxon>Pichiomycetes</taxon>
        <taxon>Pichiales</taxon>
        <taxon>Pichiaceae</taxon>
        <taxon>Ambrosiozyma</taxon>
    </lineage>
</organism>
<gene>
    <name evidence="1" type="ORF">Amon02_001269900</name>
</gene>
<protein>
    <submittedName>
        <fullName evidence="1">Unnamed protein product</fullName>
    </submittedName>
</protein>
<sequence>MAEQLDPLNDVYDKLSGDALFCHKCGGSGLDARSTVVGFNSSINGSGMTIASNDNTHNVTSESEKTKSINSEDDAAQSGSQSMSKSSSTNDPISVRVSRRKSHSAPGSSSSSTSTKKNTNSKRETLT</sequence>
<dbReference type="Proteomes" id="UP001165064">
    <property type="component" value="Unassembled WGS sequence"/>
</dbReference>
<reference evidence="1" key="1">
    <citation type="submission" date="2023-04" db="EMBL/GenBank/DDBJ databases">
        <title>Ambrosiozyma monospora NBRC 10751.</title>
        <authorList>
            <person name="Ichikawa N."/>
            <person name="Sato H."/>
            <person name="Tonouchi N."/>
        </authorList>
    </citation>
    <scope>NUCLEOTIDE SEQUENCE</scope>
    <source>
        <strain evidence="1">NBRC 10751</strain>
    </source>
</reference>
<proteinExistence type="predicted"/>
<keyword evidence="2" id="KW-1185">Reference proteome</keyword>
<dbReference type="EMBL" id="BSXS01015180">
    <property type="protein sequence ID" value="GMF06446.1"/>
    <property type="molecule type" value="Genomic_DNA"/>
</dbReference>